<organism evidence="1 2">
    <name type="scientific">Paraburkholderia lacunae</name>
    <dbReference type="NCBI Taxonomy" id="2211104"/>
    <lineage>
        <taxon>Bacteria</taxon>
        <taxon>Pseudomonadati</taxon>
        <taxon>Pseudomonadota</taxon>
        <taxon>Betaproteobacteria</taxon>
        <taxon>Burkholderiales</taxon>
        <taxon>Burkholderiaceae</taxon>
        <taxon>Paraburkholderia</taxon>
    </lineage>
</organism>
<gene>
    <name evidence="1" type="ORF">DLM46_14935</name>
</gene>
<evidence type="ECO:0008006" key="3">
    <source>
        <dbReference type="Google" id="ProtNLM"/>
    </source>
</evidence>
<dbReference type="OrthoDB" id="9133281at2"/>
<name>A0A370N9E6_9BURK</name>
<keyword evidence="2" id="KW-1185">Reference proteome</keyword>
<dbReference type="EMBL" id="QHKS01000008">
    <property type="protein sequence ID" value="RDK02213.1"/>
    <property type="molecule type" value="Genomic_DNA"/>
</dbReference>
<protein>
    <recommendedName>
        <fullName evidence="3">DUF2188 domain-containing protein</fullName>
    </recommendedName>
</protein>
<dbReference type="Proteomes" id="UP000254875">
    <property type="component" value="Unassembled WGS sequence"/>
</dbReference>
<evidence type="ECO:0000313" key="2">
    <source>
        <dbReference type="Proteomes" id="UP000254875"/>
    </source>
</evidence>
<dbReference type="AlphaFoldDB" id="A0A370N9E6"/>
<reference evidence="2" key="1">
    <citation type="submission" date="2018-05" db="EMBL/GenBank/DDBJ databases">
        <authorList>
            <person name="Feng T."/>
        </authorList>
    </citation>
    <scope>NUCLEOTIDE SEQUENCE [LARGE SCALE GENOMIC DNA]</scope>
    <source>
        <strain evidence="2">S27</strain>
    </source>
</reference>
<evidence type="ECO:0000313" key="1">
    <source>
        <dbReference type="EMBL" id="RDK02213.1"/>
    </source>
</evidence>
<accession>A0A370N9E6</accession>
<proteinExistence type="predicted"/>
<sequence>MTTSQTYTPTAAVLHVFEQAGGWHWGITVPRARGSGFKLIAFSGKTFPIEDAARTDGRRALVDLAESGTREQLATESPGTGLL</sequence>
<comment type="caution">
    <text evidence="1">The sequence shown here is derived from an EMBL/GenBank/DDBJ whole genome shotgun (WGS) entry which is preliminary data.</text>
</comment>